<dbReference type="Pfam" id="PF03372">
    <property type="entry name" value="Exo_endo_phos"/>
    <property type="match status" value="1"/>
</dbReference>
<dbReference type="PANTHER" id="PTHR33710">
    <property type="entry name" value="BNAC02G09200D PROTEIN"/>
    <property type="match status" value="1"/>
</dbReference>
<dbReference type="Gene3D" id="3.60.10.10">
    <property type="entry name" value="Endonuclease/exonuclease/phosphatase"/>
    <property type="match status" value="1"/>
</dbReference>
<organism evidence="2 3">
    <name type="scientific">Gossypium arboreum</name>
    <name type="common">Tree cotton</name>
    <name type="synonym">Gossypium nanking</name>
    <dbReference type="NCBI Taxonomy" id="29729"/>
    <lineage>
        <taxon>Eukaryota</taxon>
        <taxon>Viridiplantae</taxon>
        <taxon>Streptophyta</taxon>
        <taxon>Embryophyta</taxon>
        <taxon>Tracheophyta</taxon>
        <taxon>Spermatophyta</taxon>
        <taxon>Magnoliopsida</taxon>
        <taxon>eudicotyledons</taxon>
        <taxon>Gunneridae</taxon>
        <taxon>Pentapetalae</taxon>
        <taxon>rosids</taxon>
        <taxon>malvids</taxon>
        <taxon>Malvales</taxon>
        <taxon>Malvaceae</taxon>
        <taxon>Malvoideae</taxon>
        <taxon>Gossypium</taxon>
    </lineage>
</organism>
<accession>A0ABR0NPZ8</accession>
<feature type="domain" description="Endonuclease/exonuclease/phosphatase" evidence="1">
    <location>
        <begin position="26"/>
        <end position="191"/>
    </location>
</feature>
<dbReference type="InterPro" id="IPR005135">
    <property type="entry name" value="Endo/exonuclease/phosphatase"/>
</dbReference>
<proteinExistence type="predicted"/>
<gene>
    <name evidence="2" type="ORF">PVK06_030206</name>
</gene>
<dbReference type="InterPro" id="IPR036691">
    <property type="entry name" value="Endo/exonu/phosph_ase_sf"/>
</dbReference>
<evidence type="ECO:0000313" key="2">
    <source>
        <dbReference type="EMBL" id="KAK5802599.1"/>
    </source>
</evidence>
<evidence type="ECO:0000259" key="1">
    <source>
        <dbReference type="Pfam" id="PF03372"/>
    </source>
</evidence>
<evidence type="ECO:0000313" key="3">
    <source>
        <dbReference type="Proteomes" id="UP001358586"/>
    </source>
</evidence>
<dbReference type="SUPFAM" id="SSF56219">
    <property type="entry name" value="DNase I-like"/>
    <property type="match status" value="1"/>
</dbReference>
<protein>
    <recommendedName>
        <fullName evidence="1">Endonuclease/exonuclease/phosphatase domain-containing protein</fullName>
    </recommendedName>
</protein>
<name>A0ABR0NPZ8_GOSAR</name>
<dbReference type="Proteomes" id="UP001358586">
    <property type="component" value="Chromosome 9"/>
</dbReference>
<dbReference type="PANTHER" id="PTHR33710:SF62">
    <property type="entry name" value="DUF4283 DOMAIN PROTEIN"/>
    <property type="match status" value="1"/>
</dbReference>
<sequence length="290" mass="34397">METKIIRNQLERIRRRCGFQNGIDVDSNGSRGGLCLAWRDDVTISLRSFSKRHIDVIMEATGEGNRRRFTGFYGSTYIQGKNESWDLLKNLRNAEELPWFVCGDFNEIMYGHEKRGGLPREERYMDAFRTLLTDCHLVDVGYIGNWFTWKRGNLPETNIQERLDRGVTNEDWLSLFLDAIIQHLPHSFSDHCPLLINKKREDNERPKKSFKFEAWWVLEESFAEELRYIWDNSTGELVQKLEKVSIGLTRWASQIRRTDESDRDDENLAELIDTKIQLDYEIDRDEQYWE</sequence>
<reference evidence="2 3" key="1">
    <citation type="submission" date="2023-03" db="EMBL/GenBank/DDBJ databases">
        <title>WGS of Gossypium arboreum.</title>
        <authorList>
            <person name="Yu D."/>
        </authorList>
    </citation>
    <scope>NUCLEOTIDE SEQUENCE [LARGE SCALE GENOMIC DNA]</scope>
    <source>
        <tissue evidence="2">Leaf</tissue>
    </source>
</reference>
<keyword evidence="3" id="KW-1185">Reference proteome</keyword>
<dbReference type="EMBL" id="JARKNE010000009">
    <property type="protein sequence ID" value="KAK5802599.1"/>
    <property type="molecule type" value="Genomic_DNA"/>
</dbReference>
<comment type="caution">
    <text evidence="2">The sequence shown here is derived from an EMBL/GenBank/DDBJ whole genome shotgun (WGS) entry which is preliminary data.</text>
</comment>